<evidence type="ECO:0000313" key="7">
    <source>
        <dbReference type="Proteomes" id="UP000076023"/>
    </source>
</evidence>
<dbReference type="Proteomes" id="UP000076023">
    <property type="component" value="Unassembled WGS sequence"/>
</dbReference>
<keyword evidence="2" id="KW-0479">Metal-binding</keyword>
<organism evidence="6 7">
    <name type="scientific">Terrimicrobium sacchariphilum</name>
    <dbReference type="NCBI Taxonomy" id="690879"/>
    <lineage>
        <taxon>Bacteria</taxon>
        <taxon>Pseudomonadati</taxon>
        <taxon>Verrucomicrobiota</taxon>
        <taxon>Terrimicrobiia</taxon>
        <taxon>Terrimicrobiales</taxon>
        <taxon>Terrimicrobiaceae</taxon>
        <taxon>Terrimicrobium</taxon>
    </lineage>
</organism>
<dbReference type="RefSeq" id="WP_075077767.1">
    <property type="nucleotide sequence ID" value="NZ_BDCO01000002.1"/>
</dbReference>
<dbReference type="InterPro" id="IPR036188">
    <property type="entry name" value="FAD/NAD-bd_sf"/>
</dbReference>
<dbReference type="PRINTS" id="PR00411">
    <property type="entry name" value="PNDRDTASEI"/>
</dbReference>
<protein>
    <submittedName>
        <fullName evidence="6">FAD dependent oxidoreductase</fullName>
    </submittedName>
</protein>
<dbReference type="AlphaFoldDB" id="A0A146G544"/>
<keyword evidence="7" id="KW-1185">Reference proteome</keyword>
<name>A0A146G544_TERSA</name>
<dbReference type="GO" id="GO:0046872">
    <property type="term" value="F:metal ion binding"/>
    <property type="evidence" value="ECO:0007669"/>
    <property type="project" value="UniProtKB-KW"/>
</dbReference>
<keyword evidence="1" id="KW-0004">4Fe-4S</keyword>
<dbReference type="InParanoid" id="A0A146G544"/>
<evidence type="ECO:0000256" key="2">
    <source>
        <dbReference type="ARBA" id="ARBA00022723"/>
    </source>
</evidence>
<evidence type="ECO:0000256" key="5">
    <source>
        <dbReference type="ARBA" id="ARBA00023014"/>
    </source>
</evidence>
<dbReference type="GO" id="GO:0016491">
    <property type="term" value="F:oxidoreductase activity"/>
    <property type="evidence" value="ECO:0007669"/>
    <property type="project" value="UniProtKB-KW"/>
</dbReference>
<evidence type="ECO:0000256" key="3">
    <source>
        <dbReference type="ARBA" id="ARBA00023002"/>
    </source>
</evidence>
<dbReference type="PANTHER" id="PTHR43498:SF1">
    <property type="entry name" value="COB--COM HETERODISULFIDE REDUCTASE IRON-SULFUR SUBUNIT A"/>
    <property type="match status" value="1"/>
</dbReference>
<sequence>MGNSFHRFSSSSIPLDDSWEVIVVGGGPAGCAAAIAAAREGARTLLIEGTGALGGSGTSALVPSWCPFSDKEKIIYRGLAEEIFEASKEGIPHIPPSALDWVPIDAEKLKRVYDQKVEEAGVTVLFHTVLSVVEKSEDRLVSTLLISNKAGLTALRAGIYIDCTGDGDLAALAGAEFQKGDAAGDLQPATHCFVLTNVDEYAYRNGPILHPNNPNSPIHAIVASGRYPEIPDTHLCDTLVGPRTVGFNAGHLWEIDNTDPWVVSRALTQGRRMAEAFRRALAEFVPKAFGNALLISTGSVVGIRETRRIIGDYTLMLSDYLDRRGFDDEICRNAYFIDLHFTKEEARHKSKVDVEKRFTQYGPGESHGIPYRCLVPRDLDNVLMAGRSISCERIVHGSIRVMPVCLAMGEAAGIAAALALSGGNVHEVDTDVLRSRLRTRGAYLPVSERPESTFVGEAITLPS</sequence>
<dbReference type="InterPro" id="IPR039650">
    <property type="entry name" value="HdrA-like"/>
</dbReference>
<comment type="caution">
    <text evidence="6">The sequence shown here is derived from an EMBL/GenBank/DDBJ whole genome shotgun (WGS) entry which is preliminary data.</text>
</comment>
<reference evidence="7" key="1">
    <citation type="journal article" date="2017" name="Genome Announc.">
        <title>Draft Genome Sequence of Terrimicrobium sacchariphilum NM-5T, a Facultative Anaerobic Soil Bacterium of the Class Spartobacteria.</title>
        <authorList>
            <person name="Qiu Y.L."/>
            <person name="Tourlousse D.M."/>
            <person name="Matsuura N."/>
            <person name="Ohashi A."/>
            <person name="Sekiguchi Y."/>
        </authorList>
    </citation>
    <scope>NUCLEOTIDE SEQUENCE [LARGE SCALE GENOMIC DNA]</scope>
    <source>
        <strain evidence="7">NM-5</strain>
    </source>
</reference>
<keyword evidence="5" id="KW-0411">Iron-sulfur</keyword>
<dbReference type="Gene3D" id="3.50.50.60">
    <property type="entry name" value="FAD/NAD(P)-binding domain"/>
    <property type="match status" value="1"/>
</dbReference>
<dbReference type="OrthoDB" id="9777740at2"/>
<dbReference type="EMBL" id="BDCO01000002">
    <property type="protein sequence ID" value="GAT31896.1"/>
    <property type="molecule type" value="Genomic_DNA"/>
</dbReference>
<dbReference type="STRING" id="690879.TSACC_2290"/>
<dbReference type="GO" id="GO:0051539">
    <property type="term" value="F:4 iron, 4 sulfur cluster binding"/>
    <property type="evidence" value="ECO:0007669"/>
    <property type="project" value="UniProtKB-KW"/>
</dbReference>
<accession>A0A146G544</accession>
<evidence type="ECO:0000256" key="1">
    <source>
        <dbReference type="ARBA" id="ARBA00022485"/>
    </source>
</evidence>
<dbReference type="PANTHER" id="PTHR43498">
    <property type="entry name" value="FERREDOXIN:COB-COM HETERODISULFIDE REDUCTASE SUBUNIT A"/>
    <property type="match status" value="1"/>
</dbReference>
<keyword evidence="3" id="KW-0560">Oxidoreductase</keyword>
<dbReference type="SUPFAM" id="SSF51905">
    <property type="entry name" value="FAD/NAD(P)-binding domain"/>
    <property type="match status" value="1"/>
</dbReference>
<evidence type="ECO:0000256" key="4">
    <source>
        <dbReference type="ARBA" id="ARBA00023004"/>
    </source>
</evidence>
<proteinExistence type="predicted"/>
<dbReference type="Pfam" id="PF12831">
    <property type="entry name" value="FAD_oxidored"/>
    <property type="match status" value="1"/>
</dbReference>
<keyword evidence="4" id="KW-0408">Iron</keyword>
<gene>
    <name evidence="6" type="ORF">TSACC_2290</name>
</gene>
<evidence type="ECO:0000313" key="6">
    <source>
        <dbReference type="EMBL" id="GAT31896.1"/>
    </source>
</evidence>